<protein>
    <recommendedName>
        <fullName evidence="4">tRNA (uracil(54)-C(5))-methyltransferase</fullName>
        <ecNumber evidence="4">2.1.1.35</ecNumber>
    </recommendedName>
</protein>
<reference evidence="8" key="1">
    <citation type="submission" date="2020-11" db="EMBL/GenBank/DDBJ databases">
        <authorList>
            <person name="Tran Van P."/>
        </authorList>
    </citation>
    <scope>NUCLEOTIDE SEQUENCE</scope>
</reference>
<dbReference type="EMBL" id="CAJPEX010020788">
    <property type="protein sequence ID" value="CAG0925878.1"/>
    <property type="molecule type" value="Genomic_DNA"/>
</dbReference>
<proteinExistence type="inferred from homology"/>
<feature type="binding site" evidence="6">
    <location>
        <position position="33"/>
    </location>
    <ligand>
        <name>S-adenosyl-L-methionine</name>
        <dbReference type="ChEBI" id="CHEBI:59789"/>
    </ligand>
</feature>
<dbReference type="EMBL" id="OA902825">
    <property type="protein sequence ID" value="CAD7285726.1"/>
    <property type="molecule type" value="Genomic_DNA"/>
</dbReference>
<dbReference type="InterPro" id="IPR010280">
    <property type="entry name" value="U5_MeTrfase_fam"/>
</dbReference>
<keyword evidence="3 6" id="KW-0949">S-adenosyl-L-methionine</keyword>
<feature type="non-terminal residue" evidence="8">
    <location>
        <position position="1"/>
    </location>
</feature>
<keyword evidence="2 6" id="KW-0808">Transferase</keyword>
<dbReference type="PANTHER" id="PTHR11061">
    <property type="entry name" value="RNA M5U METHYLTRANSFERASE"/>
    <property type="match status" value="1"/>
</dbReference>
<dbReference type="CDD" id="cd02440">
    <property type="entry name" value="AdoMet_MTases"/>
    <property type="match status" value="1"/>
</dbReference>
<gene>
    <name evidence="8" type="ORF">NMOB1V02_LOCUS13328</name>
</gene>
<evidence type="ECO:0000259" key="7">
    <source>
        <dbReference type="Pfam" id="PF13847"/>
    </source>
</evidence>
<dbReference type="EC" id="2.1.1.35" evidence="4"/>
<evidence type="ECO:0000256" key="6">
    <source>
        <dbReference type="PROSITE-ProRule" id="PRU01024"/>
    </source>
</evidence>
<dbReference type="Pfam" id="PF13847">
    <property type="entry name" value="Methyltransf_31"/>
    <property type="match status" value="1"/>
</dbReference>
<dbReference type="SUPFAM" id="SSF53335">
    <property type="entry name" value="S-adenosyl-L-methionine-dependent methyltransferases"/>
    <property type="match status" value="1"/>
</dbReference>
<dbReference type="Gene3D" id="3.40.50.150">
    <property type="entry name" value="Vaccinia Virus protein VP39"/>
    <property type="match status" value="1"/>
</dbReference>
<dbReference type="GO" id="GO:0070041">
    <property type="term" value="F:rRNA (uridine-C5-)-methyltransferase activity"/>
    <property type="evidence" value="ECO:0007669"/>
    <property type="project" value="TreeGrafter"/>
</dbReference>
<keyword evidence="9" id="KW-1185">Reference proteome</keyword>
<organism evidence="8">
    <name type="scientific">Notodromas monacha</name>
    <dbReference type="NCBI Taxonomy" id="399045"/>
    <lineage>
        <taxon>Eukaryota</taxon>
        <taxon>Metazoa</taxon>
        <taxon>Ecdysozoa</taxon>
        <taxon>Arthropoda</taxon>
        <taxon>Crustacea</taxon>
        <taxon>Oligostraca</taxon>
        <taxon>Ostracoda</taxon>
        <taxon>Podocopa</taxon>
        <taxon>Podocopida</taxon>
        <taxon>Cypridocopina</taxon>
        <taxon>Cypridoidea</taxon>
        <taxon>Cyprididae</taxon>
        <taxon>Notodromas</taxon>
    </lineage>
</organism>
<evidence type="ECO:0000256" key="5">
    <source>
        <dbReference type="ARBA" id="ARBA00047278"/>
    </source>
</evidence>
<comment type="similarity">
    <text evidence="6">Belongs to the class I-like SAM-binding methyltransferase superfamily. RNA M5U methyltransferase family.</text>
</comment>
<comment type="catalytic activity">
    <reaction evidence="5">
        <text>uridine(54) in tRNA + S-adenosyl-L-methionine = 5-methyluridine(54) in tRNA + S-adenosyl-L-homocysteine + H(+)</text>
        <dbReference type="Rhea" id="RHEA:42712"/>
        <dbReference type="Rhea" id="RHEA-COMP:10167"/>
        <dbReference type="Rhea" id="RHEA-COMP:10193"/>
        <dbReference type="ChEBI" id="CHEBI:15378"/>
        <dbReference type="ChEBI" id="CHEBI:57856"/>
        <dbReference type="ChEBI" id="CHEBI:59789"/>
        <dbReference type="ChEBI" id="CHEBI:65315"/>
        <dbReference type="ChEBI" id="CHEBI:74447"/>
        <dbReference type="EC" id="2.1.1.35"/>
    </reaction>
    <physiologicalReaction direction="left-to-right" evidence="5">
        <dbReference type="Rhea" id="RHEA:42713"/>
    </physiologicalReaction>
</comment>
<dbReference type="AlphaFoldDB" id="A0A7R9C1U6"/>
<comment type="caution">
    <text evidence="6">Lacks conserved residue(s) required for the propagation of feature annotation.</text>
</comment>
<dbReference type="InterPro" id="IPR025714">
    <property type="entry name" value="Methyltranfer_dom"/>
</dbReference>
<evidence type="ECO:0000313" key="9">
    <source>
        <dbReference type="Proteomes" id="UP000678499"/>
    </source>
</evidence>
<name>A0A7R9C1U6_9CRUS</name>
<feature type="domain" description="Methyltransferase" evidence="7">
    <location>
        <begin position="16"/>
        <end position="82"/>
    </location>
</feature>
<dbReference type="InterPro" id="IPR029063">
    <property type="entry name" value="SAM-dependent_MTases_sf"/>
</dbReference>
<accession>A0A7R9C1U6</accession>
<dbReference type="Proteomes" id="UP000678499">
    <property type="component" value="Unassembled WGS sequence"/>
</dbReference>
<evidence type="ECO:0000256" key="2">
    <source>
        <dbReference type="ARBA" id="ARBA00022679"/>
    </source>
</evidence>
<dbReference type="GO" id="GO:0070475">
    <property type="term" value="P:rRNA base methylation"/>
    <property type="evidence" value="ECO:0007669"/>
    <property type="project" value="TreeGrafter"/>
</dbReference>
<evidence type="ECO:0000256" key="4">
    <source>
        <dbReference type="ARBA" id="ARBA00033763"/>
    </source>
</evidence>
<keyword evidence="1 6" id="KW-0489">Methyltransferase</keyword>
<sequence length="106" mass="11805">MVVFFGESHLVEDMQGTISQWVAAKARKVIGVESVPEAIEAAIQTAQDNNIQNCEFVVGDMKTIFTDEFVQIHGHPDIIITDPPRDGMHPKVVESIMRVAPQKIVY</sequence>
<dbReference type="PROSITE" id="PS51687">
    <property type="entry name" value="SAM_MT_RNA_M5U"/>
    <property type="match status" value="1"/>
</dbReference>
<dbReference type="GO" id="GO:0030697">
    <property type="term" value="F:tRNA (uracil(54)-C5)-methyltransferase activity, S-adenosyl methionine-dependent"/>
    <property type="evidence" value="ECO:0007669"/>
    <property type="project" value="UniProtKB-EC"/>
</dbReference>
<dbReference type="PANTHER" id="PTHR11061:SF30">
    <property type="entry name" value="TRNA (URACIL(54)-C(5))-METHYLTRANSFERASE"/>
    <property type="match status" value="1"/>
</dbReference>
<feature type="binding site" evidence="6">
    <location>
        <position position="82"/>
    </location>
    <ligand>
        <name>S-adenosyl-L-methionine</name>
        <dbReference type="ChEBI" id="CHEBI:59789"/>
    </ligand>
</feature>
<evidence type="ECO:0000256" key="1">
    <source>
        <dbReference type="ARBA" id="ARBA00022603"/>
    </source>
</evidence>
<evidence type="ECO:0000313" key="8">
    <source>
        <dbReference type="EMBL" id="CAD7285726.1"/>
    </source>
</evidence>
<evidence type="ECO:0000256" key="3">
    <source>
        <dbReference type="ARBA" id="ARBA00022691"/>
    </source>
</evidence>
<dbReference type="OrthoDB" id="10250660at2759"/>